<organism evidence="1 2">
    <name type="scientific">Vermiconidia calcicola</name>
    <dbReference type="NCBI Taxonomy" id="1690605"/>
    <lineage>
        <taxon>Eukaryota</taxon>
        <taxon>Fungi</taxon>
        <taxon>Dikarya</taxon>
        <taxon>Ascomycota</taxon>
        <taxon>Pezizomycotina</taxon>
        <taxon>Dothideomycetes</taxon>
        <taxon>Dothideomycetidae</taxon>
        <taxon>Mycosphaerellales</taxon>
        <taxon>Extremaceae</taxon>
        <taxon>Vermiconidia</taxon>
    </lineage>
</organism>
<comment type="caution">
    <text evidence="1">The sequence shown here is derived from an EMBL/GenBank/DDBJ whole genome shotgun (WGS) entry which is preliminary data.</text>
</comment>
<evidence type="ECO:0000313" key="2">
    <source>
        <dbReference type="Proteomes" id="UP001281147"/>
    </source>
</evidence>
<proteinExistence type="predicted"/>
<dbReference type="EMBL" id="JAUTXU010000395">
    <property type="protein sequence ID" value="KAK3681842.1"/>
    <property type="molecule type" value="Genomic_DNA"/>
</dbReference>
<feature type="non-terminal residue" evidence="1">
    <location>
        <position position="1"/>
    </location>
</feature>
<reference evidence="1" key="1">
    <citation type="submission" date="2023-07" db="EMBL/GenBank/DDBJ databases">
        <title>Black Yeasts Isolated from many extreme environments.</title>
        <authorList>
            <person name="Coleine C."/>
            <person name="Stajich J.E."/>
            <person name="Selbmann L."/>
        </authorList>
    </citation>
    <scope>NUCLEOTIDE SEQUENCE</scope>
    <source>
        <strain evidence="1">CCFEE 5714</strain>
    </source>
</reference>
<evidence type="ECO:0000313" key="1">
    <source>
        <dbReference type="EMBL" id="KAK3681842.1"/>
    </source>
</evidence>
<sequence length="110" mass="13105">ETAEGEDDEETKSEIDAREDKERVWVSLYEALEELGGELYEERVHDYDSIRERTWRFVRNIYIRQGGIGWEPFTRRAVMRLRALNPAVWMAETYWPAVDAEKPMGMEDFD</sequence>
<gene>
    <name evidence="1" type="ORF">LTR37_020846</name>
</gene>
<keyword evidence="2" id="KW-1185">Reference proteome</keyword>
<dbReference type="Proteomes" id="UP001281147">
    <property type="component" value="Unassembled WGS sequence"/>
</dbReference>
<accession>A0ACC3MA99</accession>
<name>A0ACC3MA99_9PEZI</name>
<protein>
    <submittedName>
        <fullName evidence="1">Uncharacterized protein</fullName>
    </submittedName>
</protein>